<dbReference type="InterPro" id="IPR001203">
    <property type="entry name" value="OxRdtase_Ald_Fedxn_C"/>
</dbReference>
<dbReference type="AlphaFoldDB" id="A0A9D5JY46"/>
<evidence type="ECO:0000256" key="4">
    <source>
        <dbReference type="ARBA" id="ARBA00022723"/>
    </source>
</evidence>
<dbReference type="PANTHER" id="PTHR30038">
    <property type="entry name" value="ALDEHYDE FERREDOXIN OXIDOREDUCTASE"/>
    <property type="match status" value="1"/>
</dbReference>
<protein>
    <submittedName>
        <fullName evidence="10">Aldehyde ferredoxin oxidoreductase</fullName>
    </submittedName>
</protein>
<evidence type="ECO:0000259" key="9">
    <source>
        <dbReference type="SMART" id="SM00790"/>
    </source>
</evidence>
<gene>
    <name evidence="10" type="ORF">GF339_17145</name>
</gene>
<dbReference type="GO" id="GO:0051539">
    <property type="term" value="F:4 iron, 4 sulfur cluster binding"/>
    <property type="evidence" value="ECO:0007669"/>
    <property type="project" value="UniProtKB-KW"/>
</dbReference>
<evidence type="ECO:0000256" key="5">
    <source>
        <dbReference type="ARBA" id="ARBA00023002"/>
    </source>
</evidence>
<keyword evidence="5" id="KW-0560">Oxidoreductase</keyword>
<dbReference type="Gene3D" id="1.10.599.10">
    <property type="entry name" value="Aldehyde Ferredoxin Oxidoreductase Protein, subunit A, domain 3"/>
    <property type="match status" value="1"/>
</dbReference>
<sequence length="611" mass="66746">MSRAFWGQLLEVDLTNSHFTYSPFPEYIANHVLGGRGFNVWYLHTHLPPRIDPLAPDNIVIFSCGLLTGTAIPTASRLHVNALSPLTGIIGSSNVGGEIGHRLRSCQIQSLAIRGKAEHPIYLYIGPDGVEFRDARDLWGLDTEQTQQRLAEVYDGEQVKSLTIGPAGEHGVPFACIITDRDHAAGRTGMGAVMGSKLLKAIVIAQGVQRPVSTTSVVAKQALSRYLRRIRASADYPIFAQYGGAGYVKWADDMGLLSTRNYRQKRFEGSDQIDGKRLKTHRVRSTGCKRCPVQCKAILHFRNGKFNGRPANRPEFEPMVNLGAKCGLQDLETVVFLDNLCTHLGLDSISTGTAIAFAMDLYERGLLSPEQTGNLDLTWGNGEVMETLIRQMASGEGLGAILAQGVRRAAECLGNGAEQYAPHVKGLELTGYHPQTSLGTALGFAISSRGGDYSNVYTPMLHDWPPDNVLKAFGTLEAVDMRSPAGKGRLVKWAVLINIVLDSLGLCKVPTLSLARTFDLENEAILTADLTGWPVTAASLFEAGGRIANLERRFNLQRGMKLMDEGLPEMFLHSENGTALRPESLVQMLQEFYAAMGWDEHGCPPEDDLEA</sequence>
<comment type="similarity">
    <text evidence="2">Belongs to the AOR/FOR family.</text>
</comment>
<dbReference type="Pfam" id="PF01314">
    <property type="entry name" value="AFOR_C"/>
    <property type="match status" value="1"/>
</dbReference>
<dbReference type="SUPFAM" id="SSF48310">
    <property type="entry name" value="Aldehyde ferredoxin oxidoreductase, C-terminal domains"/>
    <property type="match status" value="1"/>
</dbReference>
<dbReference type="EMBL" id="WJJP01000559">
    <property type="protein sequence ID" value="MBD3326314.1"/>
    <property type="molecule type" value="Genomic_DNA"/>
</dbReference>
<name>A0A9D5JY46_9BACT</name>
<organism evidence="10 11">
    <name type="scientific">candidate division KSB3 bacterium</name>
    <dbReference type="NCBI Taxonomy" id="2044937"/>
    <lineage>
        <taxon>Bacteria</taxon>
        <taxon>candidate division KSB3</taxon>
    </lineage>
</organism>
<comment type="caution">
    <text evidence="10">The sequence shown here is derived from an EMBL/GenBank/DDBJ whole genome shotgun (WGS) entry which is preliminary data.</text>
</comment>
<feature type="domain" description="Aldehyde ferredoxin oxidoreductase N-terminal" evidence="9">
    <location>
        <begin position="5"/>
        <end position="208"/>
    </location>
</feature>
<evidence type="ECO:0000313" key="10">
    <source>
        <dbReference type="EMBL" id="MBD3326314.1"/>
    </source>
</evidence>
<dbReference type="SMART" id="SM00790">
    <property type="entry name" value="AFOR_N"/>
    <property type="match status" value="1"/>
</dbReference>
<dbReference type="PANTHER" id="PTHR30038:SF7">
    <property type="entry name" value="TUNGSTEN-CONTAINING GLYCERALDEHYDE-3-PHOSPHATE:FERREDOXIN OXIDOREDUCTASE"/>
    <property type="match status" value="1"/>
</dbReference>
<comment type="cofactor">
    <cofactor evidence="8">
        <name>tungstopterin</name>
        <dbReference type="ChEBI" id="CHEBI:30402"/>
    </cofactor>
</comment>
<dbReference type="GO" id="GO:0009055">
    <property type="term" value="F:electron transfer activity"/>
    <property type="evidence" value="ECO:0007669"/>
    <property type="project" value="InterPro"/>
</dbReference>
<dbReference type="InterPro" id="IPR013983">
    <property type="entry name" value="Ald_Fedxn_OxRdtase_N"/>
</dbReference>
<dbReference type="Gene3D" id="1.10.569.10">
    <property type="entry name" value="Aldehyde Ferredoxin Oxidoreductase Protein, subunit A, domain 2"/>
    <property type="match status" value="1"/>
</dbReference>
<evidence type="ECO:0000256" key="7">
    <source>
        <dbReference type="ARBA" id="ARBA00023014"/>
    </source>
</evidence>
<dbReference type="InterPro" id="IPR036503">
    <property type="entry name" value="Ald_Fedxn_OxRdtase_N_sf"/>
</dbReference>
<evidence type="ECO:0000256" key="6">
    <source>
        <dbReference type="ARBA" id="ARBA00023004"/>
    </source>
</evidence>
<evidence type="ECO:0000256" key="3">
    <source>
        <dbReference type="ARBA" id="ARBA00022485"/>
    </source>
</evidence>
<keyword evidence="6" id="KW-0408">Iron</keyword>
<keyword evidence="4" id="KW-0479">Metal-binding</keyword>
<dbReference type="GO" id="GO:0016625">
    <property type="term" value="F:oxidoreductase activity, acting on the aldehyde or oxo group of donors, iron-sulfur protein as acceptor"/>
    <property type="evidence" value="ECO:0007669"/>
    <property type="project" value="InterPro"/>
</dbReference>
<dbReference type="InterPro" id="IPR051919">
    <property type="entry name" value="W-dependent_AOR"/>
</dbReference>
<dbReference type="InterPro" id="IPR013984">
    <property type="entry name" value="Ald_Fedxn_OxRdtase_dom2"/>
</dbReference>
<proteinExistence type="inferred from homology"/>
<evidence type="ECO:0000313" key="11">
    <source>
        <dbReference type="Proteomes" id="UP000649604"/>
    </source>
</evidence>
<evidence type="ECO:0000256" key="1">
    <source>
        <dbReference type="ARBA" id="ARBA00001966"/>
    </source>
</evidence>
<evidence type="ECO:0000256" key="8">
    <source>
        <dbReference type="ARBA" id="ARBA00049934"/>
    </source>
</evidence>
<dbReference type="InterPro" id="IPR013985">
    <property type="entry name" value="Ald_Fedxn_OxRdtase_dom3"/>
</dbReference>
<dbReference type="GO" id="GO:0046872">
    <property type="term" value="F:metal ion binding"/>
    <property type="evidence" value="ECO:0007669"/>
    <property type="project" value="UniProtKB-KW"/>
</dbReference>
<reference evidence="10" key="1">
    <citation type="submission" date="2019-11" db="EMBL/GenBank/DDBJ databases">
        <title>Microbial mats filling the niche in hypersaline microbial mats.</title>
        <authorList>
            <person name="Wong H.L."/>
            <person name="Macleod F.I."/>
            <person name="White R.A. III"/>
            <person name="Burns B.P."/>
        </authorList>
    </citation>
    <scope>NUCLEOTIDE SEQUENCE</scope>
    <source>
        <strain evidence="10">Rbin_158</strain>
    </source>
</reference>
<dbReference type="Pfam" id="PF02730">
    <property type="entry name" value="AFOR_N"/>
    <property type="match status" value="1"/>
</dbReference>
<dbReference type="Proteomes" id="UP000649604">
    <property type="component" value="Unassembled WGS sequence"/>
</dbReference>
<keyword evidence="7" id="KW-0411">Iron-sulfur</keyword>
<keyword evidence="3" id="KW-0004">4Fe-4S</keyword>
<dbReference type="Gene3D" id="3.60.9.10">
    <property type="entry name" value="Aldehyde ferredoxin oxidoreductase, N-terminal domain"/>
    <property type="match status" value="1"/>
</dbReference>
<evidence type="ECO:0000256" key="2">
    <source>
        <dbReference type="ARBA" id="ARBA00011032"/>
    </source>
</evidence>
<accession>A0A9D5JY46</accession>
<dbReference type="InterPro" id="IPR036021">
    <property type="entry name" value="Tungsten_al_ferr_oxy-like_C"/>
</dbReference>
<dbReference type="SUPFAM" id="SSF56228">
    <property type="entry name" value="Aldehyde ferredoxin oxidoreductase, N-terminal domain"/>
    <property type="match status" value="1"/>
</dbReference>
<comment type="cofactor">
    <cofactor evidence="1">
        <name>[4Fe-4S] cluster</name>
        <dbReference type="ChEBI" id="CHEBI:49883"/>
    </cofactor>
</comment>